<proteinExistence type="predicted"/>
<accession>A0ABQ8SRY1</accession>
<dbReference type="InterPro" id="IPR039911">
    <property type="entry name" value="JIP3/JIP4"/>
</dbReference>
<evidence type="ECO:0000256" key="1">
    <source>
        <dbReference type="SAM" id="MobiDB-lite"/>
    </source>
</evidence>
<feature type="region of interest" description="Disordered" evidence="1">
    <location>
        <begin position="1"/>
        <end position="20"/>
    </location>
</feature>
<organism evidence="2 3">
    <name type="scientific">Periplaneta americana</name>
    <name type="common">American cockroach</name>
    <name type="synonym">Blatta americana</name>
    <dbReference type="NCBI Taxonomy" id="6978"/>
    <lineage>
        <taxon>Eukaryota</taxon>
        <taxon>Metazoa</taxon>
        <taxon>Ecdysozoa</taxon>
        <taxon>Arthropoda</taxon>
        <taxon>Hexapoda</taxon>
        <taxon>Insecta</taxon>
        <taxon>Pterygota</taxon>
        <taxon>Neoptera</taxon>
        <taxon>Polyneoptera</taxon>
        <taxon>Dictyoptera</taxon>
        <taxon>Blattodea</taxon>
        <taxon>Blattoidea</taxon>
        <taxon>Blattidae</taxon>
        <taxon>Blattinae</taxon>
        <taxon>Periplaneta</taxon>
    </lineage>
</organism>
<dbReference type="EMBL" id="JAJSOF020000021">
    <property type="protein sequence ID" value="KAJ4436506.1"/>
    <property type="molecule type" value="Genomic_DNA"/>
</dbReference>
<protein>
    <submittedName>
        <fullName evidence="2">Uncharacterized protein</fullName>
    </submittedName>
</protein>
<keyword evidence="3" id="KW-1185">Reference proteome</keyword>
<sequence>MAADETQQKKTNLSAIDPESEQCLQPSIVIRGEGTRKMEEWSGNKSLDAHPRRESQVRQMAWLGDGVWVSIRLDSTLRLYHAHTYQHLQDVDIEPYVSKML</sequence>
<evidence type="ECO:0000313" key="2">
    <source>
        <dbReference type="EMBL" id="KAJ4436506.1"/>
    </source>
</evidence>
<feature type="non-terminal residue" evidence="2">
    <location>
        <position position="101"/>
    </location>
</feature>
<dbReference type="PANTHER" id="PTHR13886:SF4">
    <property type="entry name" value="JNK-INTERACTING PROTEIN 3"/>
    <property type="match status" value="1"/>
</dbReference>
<comment type="caution">
    <text evidence="2">The sequence shown here is derived from an EMBL/GenBank/DDBJ whole genome shotgun (WGS) entry which is preliminary data.</text>
</comment>
<dbReference type="Proteomes" id="UP001148838">
    <property type="component" value="Unassembled WGS sequence"/>
</dbReference>
<dbReference type="Pfam" id="PF19056">
    <property type="entry name" value="WD40_2"/>
    <property type="match status" value="1"/>
</dbReference>
<reference evidence="2 3" key="1">
    <citation type="journal article" date="2022" name="Allergy">
        <title>Genome assembly and annotation of Periplaneta americana reveal a comprehensive cockroach allergen profile.</title>
        <authorList>
            <person name="Wang L."/>
            <person name="Xiong Q."/>
            <person name="Saelim N."/>
            <person name="Wang L."/>
            <person name="Nong W."/>
            <person name="Wan A.T."/>
            <person name="Shi M."/>
            <person name="Liu X."/>
            <person name="Cao Q."/>
            <person name="Hui J.H.L."/>
            <person name="Sookrung N."/>
            <person name="Leung T.F."/>
            <person name="Tungtrongchitr A."/>
            <person name="Tsui S.K.W."/>
        </authorList>
    </citation>
    <scope>NUCLEOTIDE SEQUENCE [LARGE SCALE GENOMIC DNA]</scope>
    <source>
        <strain evidence="2">PWHHKU_190912</strain>
    </source>
</reference>
<gene>
    <name evidence="2" type="ORF">ANN_16537</name>
</gene>
<evidence type="ECO:0000313" key="3">
    <source>
        <dbReference type="Proteomes" id="UP001148838"/>
    </source>
</evidence>
<dbReference type="PANTHER" id="PTHR13886">
    <property type="entry name" value="JNK/SAPK-ASSOCIATED PROTEIN"/>
    <property type="match status" value="1"/>
</dbReference>
<name>A0ABQ8SRY1_PERAM</name>